<organism evidence="1">
    <name type="scientific">Anguilla anguilla</name>
    <name type="common">European freshwater eel</name>
    <name type="synonym">Muraena anguilla</name>
    <dbReference type="NCBI Taxonomy" id="7936"/>
    <lineage>
        <taxon>Eukaryota</taxon>
        <taxon>Metazoa</taxon>
        <taxon>Chordata</taxon>
        <taxon>Craniata</taxon>
        <taxon>Vertebrata</taxon>
        <taxon>Euteleostomi</taxon>
        <taxon>Actinopterygii</taxon>
        <taxon>Neopterygii</taxon>
        <taxon>Teleostei</taxon>
        <taxon>Anguilliformes</taxon>
        <taxon>Anguillidae</taxon>
        <taxon>Anguilla</taxon>
    </lineage>
</organism>
<reference evidence="1" key="2">
    <citation type="journal article" date="2015" name="Fish Shellfish Immunol.">
        <title>Early steps in the European eel (Anguilla anguilla)-Vibrio vulnificus interaction in the gills: Role of the RtxA13 toxin.</title>
        <authorList>
            <person name="Callol A."/>
            <person name="Pajuelo D."/>
            <person name="Ebbesson L."/>
            <person name="Teles M."/>
            <person name="MacKenzie S."/>
            <person name="Amaro C."/>
        </authorList>
    </citation>
    <scope>NUCLEOTIDE SEQUENCE</scope>
</reference>
<proteinExistence type="predicted"/>
<accession>A0A0E9XP09</accession>
<dbReference type="AlphaFoldDB" id="A0A0E9XP09"/>
<dbReference type="EMBL" id="GBXM01004213">
    <property type="protein sequence ID" value="JAI04365.1"/>
    <property type="molecule type" value="Transcribed_RNA"/>
</dbReference>
<protein>
    <submittedName>
        <fullName evidence="1">Uncharacterized protein</fullName>
    </submittedName>
</protein>
<sequence length="38" mass="4429">MPFRPTLTQCLDPGVRMTFKLIQNPLFGHCRHTLTQET</sequence>
<evidence type="ECO:0000313" key="1">
    <source>
        <dbReference type="EMBL" id="JAI04365.1"/>
    </source>
</evidence>
<name>A0A0E9XP09_ANGAN</name>
<reference evidence="1" key="1">
    <citation type="submission" date="2014-11" db="EMBL/GenBank/DDBJ databases">
        <authorList>
            <person name="Amaro Gonzalez C."/>
        </authorList>
    </citation>
    <scope>NUCLEOTIDE SEQUENCE</scope>
</reference>